<dbReference type="Proteomes" id="UP001301958">
    <property type="component" value="Unassembled WGS sequence"/>
</dbReference>
<feature type="signal peptide" evidence="1">
    <location>
        <begin position="1"/>
        <end position="16"/>
    </location>
</feature>
<evidence type="ECO:0000256" key="1">
    <source>
        <dbReference type="SAM" id="SignalP"/>
    </source>
</evidence>
<protein>
    <recommendedName>
        <fullName evidence="4">Secreted protein</fullName>
    </recommendedName>
</protein>
<organism evidence="2 3">
    <name type="scientific">Podospora fimiseda</name>
    <dbReference type="NCBI Taxonomy" id="252190"/>
    <lineage>
        <taxon>Eukaryota</taxon>
        <taxon>Fungi</taxon>
        <taxon>Dikarya</taxon>
        <taxon>Ascomycota</taxon>
        <taxon>Pezizomycotina</taxon>
        <taxon>Sordariomycetes</taxon>
        <taxon>Sordariomycetidae</taxon>
        <taxon>Sordariales</taxon>
        <taxon>Podosporaceae</taxon>
        <taxon>Podospora</taxon>
    </lineage>
</organism>
<dbReference type="EMBL" id="MU865455">
    <property type="protein sequence ID" value="KAK4222763.1"/>
    <property type="molecule type" value="Genomic_DNA"/>
</dbReference>
<evidence type="ECO:0008006" key="4">
    <source>
        <dbReference type="Google" id="ProtNLM"/>
    </source>
</evidence>
<name>A0AAN6YQS3_9PEZI</name>
<dbReference type="PANTHER" id="PTHR38850">
    <property type="entry name" value="CERATO-PLATANIN"/>
    <property type="match status" value="1"/>
</dbReference>
<keyword evidence="3" id="KW-1185">Reference proteome</keyword>
<dbReference type="PANTHER" id="PTHR38850:SF2">
    <property type="entry name" value="CERATO-PLATANIN"/>
    <property type="match status" value="1"/>
</dbReference>
<dbReference type="AlphaFoldDB" id="A0AAN6YQS3"/>
<sequence length="164" mass="17618">MKTVACFLMAAMGVDCNNICVRVSYQGRSVELLRIDQSGGAHDISYDAWNYLTTSFSAKDKPTTGGGVTMDVEYLPGDSCRHLLKSSGLPLMAANGMNYVASCLSQPDSWVTKNYQLFNIWDAGCHCPTCPHQLGISGPKLPDTVFNIQYGTGKVVADPGPAVC</sequence>
<proteinExistence type="predicted"/>
<reference evidence="2" key="2">
    <citation type="submission" date="2023-05" db="EMBL/GenBank/DDBJ databases">
        <authorList>
            <consortium name="Lawrence Berkeley National Laboratory"/>
            <person name="Steindorff A."/>
            <person name="Hensen N."/>
            <person name="Bonometti L."/>
            <person name="Westerberg I."/>
            <person name="Brannstrom I.O."/>
            <person name="Guillou S."/>
            <person name="Cros-Aarteil S."/>
            <person name="Calhoun S."/>
            <person name="Haridas S."/>
            <person name="Kuo A."/>
            <person name="Mondo S."/>
            <person name="Pangilinan J."/>
            <person name="Riley R."/>
            <person name="Labutti K."/>
            <person name="Andreopoulos B."/>
            <person name="Lipzen A."/>
            <person name="Chen C."/>
            <person name="Yanf M."/>
            <person name="Daum C."/>
            <person name="Ng V."/>
            <person name="Clum A."/>
            <person name="Ohm R."/>
            <person name="Martin F."/>
            <person name="Silar P."/>
            <person name="Natvig D."/>
            <person name="Lalanne C."/>
            <person name="Gautier V."/>
            <person name="Ament-Velasquez S.L."/>
            <person name="Kruys A."/>
            <person name="Hutchinson M.I."/>
            <person name="Powell A.J."/>
            <person name="Barry K."/>
            <person name="Miller A.N."/>
            <person name="Grigoriev I.V."/>
            <person name="Debuchy R."/>
            <person name="Gladieux P."/>
            <person name="Thoren M.H."/>
            <person name="Johannesson H."/>
        </authorList>
    </citation>
    <scope>NUCLEOTIDE SEQUENCE</scope>
    <source>
        <strain evidence="2">CBS 990.96</strain>
    </source>
</reference>
<evidence type="ECO:0000313" key="2">
    <source>
        <dbReference type="EMBL" id="KAK4222763.1"/>
    </source>
</evidence>
<comment type="caution">
    <text evidence="2">The sequence shown here is derived from an EMBL/GenBank/DDBJ whole genome shotgun (WGS) entry which is preliminary data.</text>
</comment>
<gene>
    <name evidence="2" type="ORF">QBC38DRAFT_512766</name>
</gene>
<feature type="chain" id="PRO_5042837208" description="Secreted protein" evidence="1">
    <location>
        <begin position="17"/>
        <end position="164"/>
    </location>
</feature>
<evidence type="ECO:0000313" key="3">
    <source>
        <dbReference type="Proteomes" id="UP001301958"/>
    </source>
</evidence>
<keyword evidence="1" id="KW-0732">Signal</keyword>
<accession>A0AAN6YQS3</accession>
<reference evidence="2" key="1">
    <citation type="journal article" date="2023" name="Mol. Phylogenet. Evol.">
        <title>Genome-scale phylogeny and comparative genomics of the fungal order Sordariales.</title>
        <authorList>
            <person name="Hensen N."/>
            <person name="Bonometti L."/>
            <person name="Westerberg I."/>
            <person name="Brannstrom I.O."/>
            <person name="Guillou S."/>
            <person name="Cros-Aarteil S."/>
            <person name="Calhoun S."/>
            <person name="Haridas S."/>
            <person name="Kuo A."/>
            <person name="Mondo S."/>
            <person name="Pangilinan J."/>
            <person name="Riley R."/>
            <person name="LaButti K."/>
            <person name="Andreopoulos B."/>
            <person name="Lipzen A."/>
            <person name="Chen C."/>
            <person name="Yan M."/>
            <person name="Daum C."/>
            <person name="Ng V."/>
            <person name="Clum A."/>
            <person name="Steindorff A."/>
            <person name="Ohm R.A."/>
            <person name="Martin F."/>
            <person name="Silar P."/>
            <person name="Natvig D.O."/>
            <person name="Lalanne C."/>
            <person name="Gautier V."/>
            <person name="Ament-Velasquez S.L."/>
            <person name="Kruys A."/>
            <person name="Hutchinson M.I."/>
            <person name="Powell A.J."/>
            <person name="Barry K."/>
            <person name="Miller A.N."/>
            <person name="Grigoriev I.V."/>
            <person name="Debuchy R."/>
            <person name="Gladieux P."/>
            <person name="Hiltunen Thoren M."/>
            <person name="Johannesson H."/>
        </authorList>
    </citation>
    <scope>NUCLEOTIDE SEQUENCE</scope>
    <source>
        <strain evidence="2">CBS 990.96</strain>
    </source>
</reference>